<evidence type="ECO:0000313" key="15">
    <source>
        <dbReference type="EMBL" id="KZT72906.1"/>
    </source>
</evidence>
<keyword evidence="6" id="KW-0479">Metal-binding</keyword>
<keyword evidence="16" id="KW-1185">Reference proteome</keyword>
<evidence type="ECO:0000313" key="16">
    <source>
        <dbReference type="Proteomes" id="UP000076727"/>
    </source>
</evidence>
<evidence type="ECO:0000256" key="5">
    <source>
        <dbReference type="ARBA" id="ARBA00022692"/>
    </source>
</evidence>
<comment type="pathway">
    <text evidence="3">Sphingolipid metabolism.</text>
</comment>
<dbReference type="GO" id="GO:0004767">
    <property type="term" value="F:sphingomyelin phosphodiesterase activity"/>
    <property type="evidence" value="ECO:0007669"/>
    <property type="project" value="InterPro"/>
</dbReference>
<dbReference type="Gene3D" id="3.60.10.10">
    <property type="entry name" value="Endonuclease/exonuclease/phosphatase"/>
    <property type="match status" value="1"/>
</dbReference>
<reference evidence="15 16" key="1">
    <citation type="journal article" date="2016" name="Mol. Biol. Evol.">
        <title>Comparative Genomics of Early-Diverging Mushroom-Forming Fungi Provides Insights into the Origins of Lignocellulose Decay Capabilities.</title>
        <authorList>
            <person name="Nagy L.G."/>
            <person name="Riley R."/>
            <person name="Tritt A."/>
            <person name="Adam C."/>
            <person name="Daum C."/>
            <person name="Floudas D."/>
            <person name="Sun H."/>
            <person name="Yadav J.S."/>
            <person name="Pangilinan J."/>
            <person name="Larsson K.H."/>
            <person name="Matsuura K."/>
            <person name="Barry K."/>
            <person name="Labutti K."/>
            <person name="Kuo R."/>
            <person name="Ohm R.A."/>
            <person name="Bhattacharya S.S."/>
            <person name="Shirouzu T."/>
            <person name="Yoshinaga Y."/>
            <person name="Martin F.M."/>
            <person name="Grigoriev I.V."/>
            <person name="Hibbett D.S."/>
        </authorList>
    </citation>
    <scope>NUCLEOTIDE SEQUENCE [LARGE SCALE GENOMIC DNA]</scope>
    <source>
        <strain evidence="15 16">L-15889</strain>
    </source>
</reference>
<dbReference type="SUPFAM" id="SSF56219">
    <property type="entry name" value="DNase I-like"/>
    <property type="match status" value="1"/>
</dbReference>
<keyword evidence="10 13" id="KW-1133">Transmembrane helix</keyword>
<comment type="subcellular location">
    <subcellularLocation>
        <location evidence="1">Membrane</location>
        <topology evidence="1">Multi-pass membrane protein</topology>
    </subcellularLocation>
</comment>
<dbReference type="Pfam" id="PF03372">
    <property type="entry name" value="Exo_endo_phos"/>
    <property type="match status" value="1"/>
</dbReference>
<keyword evidence="7" id="KW-0378">Hydrolase</keyword>
<evidence type="ECO:0000256" key="8">
    <source>
        <dbReference type="ARBA" id="ARBA00022842"/>
    </source>
</evidence>
<dbReference type="AlphaFoldDB" id="A0A165T449"/>
<dbReference type="EMBL" id="KV429039">
    <property type="protein sequence ID" value="KZT72906.1"/>
    <property type="molecule type" value="Genomic_DNA"/>
</dbReference>
<keyword evidence="5 13" id="KW-0812">Transmembrane</keyword>
<evidence type="ECO:0000256" key="11">
    <source>
        <dbReference type="ARBA" id="ARBA00023098"/>
    </source>
</evidence>
<sequence length="453" mass="49893">MTESRLRVLTLNCWGLKYVSKFRSERMSAIAHALASANYDVVTLQEVWVYGDFEIIRTAVSSRMPYSKFFYSGALGAGLAILSRFPIIGATINPYSLNGSPIEVIQGDWFVGKAAASVLVAHPTLGQLQIFNTHLFAPGGDSGPLHLQAHRLVNAWELAKLARQAAEVGRYVIAAGDFNSSPASLPMNLIQDHASLRDAWVESHPNSPAMPNGLPSPVDAVNIFGVTADSPLNSYSAGKRLEPIARKFQGKRLDYIFFRQPSSPPASVKTPILMVKDTKVVFTERVPGQNFSFSDHFGLEATFEIIHPEGGDLAESSDTHIPAPVEPQAPNFVLATVPNPASTPPRKLSPDSITEILQSLTACYRFSQYRARSQLTVFVVCILLLLVILVGSAWLPVSSFNPLIIFITIFLAWAATTFLYVGFVYGRWEVNALTNIIEELEIYRDTLLERQIR</sequence>
<evidence type="ECO:0000259" key="14">
    <source>
        <dbReference type="Pfam" id="PF03372"/>
    </source>
</evidence>
<evidence type="ECO:0000256" key="12">
    <source>
        <dbReference type="ARBA" id="ARBA00023136"/>
    </source>
</evidence>
<dbReference type="PANTHER" id="PTHR16320:SF24">
    <property type="entry name" value="PHOSPHODIESTERASE, PUTATIVE-RELATED"/>
    <property type="match status" value="1"/>
</dbReference>
<dbReference type="OrthoDB" id="387657at2759"/>
<feature type="transmembrane region" description="Helical" evidence="13">
    <location>
        <begin position="375"/>
        <end position="397"/>
    </location>
</feature>
<keyword evidence="11" id="KW-0443">Lipid metabolism</keyword>
<dbReference type="Proteomes" id="UP000076727">
    <property type="component" value="Unassembled WGS sequence"/>
</dbReference>
<evidence type="ECO:0000256" key="7">
    <source>
        <dbReference type="ARBA" id="ARBA00022801"/>
    </source>
</evidence>
<name>A0A165T449_9APHY</name>
<comment type="similarity">
    <text evidence="4">Belongs to the neutral sphingomyelinase family.</text>
</comment>
<organism evidence="15 16">
    <name type="scientific">Daedalea quercina L-15889</name>
    <dbReference type="NCBI Taxonomy" id="1314783"/>
    <lineage>
        <taxon>Eukaryota</taxon>
        <taxon>Fungi</taxon>
        <taxon>Dikarya</taxon>
        <taxon>Basidiomycota</taxon>
        <taxon>Agaricomycotina</taxon>
        <taxon>Agaricomycetes</taxon>
        <taxon>Polyporales</taxon>
        <taxon>Fomitopsis</taxon>
    </lineage>
</organism>
<comment type="pathway">
    <text evidence="2">Lipid metabolism; sphingolipid metabolism.</text>
</comment>
<dbReference type="InterPro" id="IPR038772">
    <property type="entry name" value="Sph/SMPD2-like"/>
</dbReference>
<evidence type="ECO:0000256" key="9">
    <source>
        <dbReference type="ARBA" id="ARBA00022919"/>
    </source>
</evidence>
<gene>
    <name evidence="15" type="ORF">DAEQUDRAFT_663636</name>
</gene>
<dbReference type="InterPro" id="IPR036691">
    <property type="entry name" value="Endo/exonu/phosph_ase_sf"/>
</dbReference>
<dbReference type="GO" id="GO:0006665">
    <property type="term" value="P:sphingolipid metabolic process"/>
    <property type="evidence" value="ECO:0007669"/>
    <property type="project" value="UniProtKB-KW"/>
</dbReference>
<keyword evidence="9" id="KW-0746">Sphingolipid metabolism</keyword>
<protein>
    <submittedName>
        <fullName evidence="15">DNase I-like protein</fullName>
    </submittedName>
</protein>
<feature type="domain" description="Endonuclease/exonuclease/phosphatase" evidence="14">
    <location>
        <begin position="9"/>
        <end position="296"/>
    </location>
</feature>
<evidence type="ECO:0000256" key="4">
    <source>
        <dbReference type="ARBA" id="ARBA00006335"/>
    </source>
</evidence>
<accession>A0A165T449</accession>
<evidence type="ECO:0000256" key="6">
    <source>
        <dbReference type="ARBA" id="ARBA00022723"/>
    </source>
</evidence>
<proteinExistence type="inferred from homology"/>
<evidence type="ECO:0000256" key="2">
    <source>
        <dbReference type="ARBA" id="ARBA00004760"/>
    </source>
</evidence>
<dbReference type="PANTHER" id="PTHR16320">
    <property type="entry name" value="SPHINGOMYELINASE FAMILY MEMBER"/>
    <property type="match status" value="1"/>
</dbReference>
<evidence type="ECO:0000256" key="1">
    <source>
        <dbReference type="ARBA" id="ARBA00004141"/>
    </source>
</evidence>
<evidence type="ECO:0000256" key="3">
    <source>
        <dbReference type="ARBA" id="ARBA00004991"/>
    </source>
</evidence>
<evidence type="ECO:0000256" key="10">
    <source>
        <dbReference type="ARBA" id="ARBA00022989"/>
    </source>
</evidence>
<feature type="transmembrane region" description="Helical" evidence="13">
    <location>
        <begin position="403"/>
        <end position="425"/>
    </location>
</feature>
<evidence type="ECO:0000256" key="13">
    <source>
        <dbReference type="SAM" id="Phobius"/>
    </source>
</evidence>
<dbReference type="InterPro" id="IPR005135">
    <property type="entry name" value="Endo/exonuclease/phosphatase"/>
</dbReference>
<dbReference type="GO" id="GO:0016020">
    <property type="term" value="C:membrane"/>
    <property type="evidence" value="ECO:0007669"/>
    <property type="project" value="UniProtKB-SubCell"/>
</dbReference>
<dbReference type="GO" id="GO:0046872">
    <property type="term" value="F:metal ion binding"/>
    <property type="evidence" value="ECO:0007669"/>
    <property type="project" value="UniProtKB-KW"/>
</dbReference>
<dbReference type="STRING" id="1314783.A0A165T449"/>
<keyword evidence="8" id="KW-0460">Magnesium</keyword>
<keyword evidence="12 13" id="KW-0472">Membrane</keyword>